<dbReference type="AlphaFoldDB" id="A0A7W7SP25"/>
<dbReference type="EMBL" id="JACHJW010000001">
    <property type="protein sequence ID" value="MBB4958343.1"/>
    <property type="molecule type" value="Genomic_DNA"/>
</dbReference>
<organism evidence="1 2">
    <name type="scientific">Micromonospora polyrhachis</name>
    <dbReference type="NCBI Taxonomy" id="1282883"/>
    <lineage>
        <taxon>Bacteria</taxon>
        <taxon>Bacillati</taxon>
        <taxon>Actinomycetota</taxon>
        <taxon>Actinomycetes</taxon>
        <taxon>Micromonosporales</taxon>
        <taxon>Micromonosporaceae</taxon>
        <taxon>Micromonospora</taxon>
    </lineage>
</organism>
<keyword evidence="2" id="KW-1185">Reference proteome</keyword>
<protein>
    <submittedName>
        <fullName evidence="1">Sporulation protein YlmC with PRC-barrel domain</fullName>
    </submittedName>
</protein>
<accession>A0A7W7SP25</accession>
<reference evidence="1 2" key="1">
    <citation type="submission" date="2020-08" db="EMBL/GenBank/DDBJ databases">
        <title>Sequencing the genomes of 1000 actinobacteria strains.</title>
        <authorList>
            <person name="Klenk H.-P."/>
        </authorList>
    </citation>
    <scope>NUCLEOTIDE SEQUENCE [LARGE SCALE GENOMIC DNA]</scope>
    <source>
        <strain evidence="1 2">DSM 45886</strain>
    </source>
</reference>
<sequence>MLISFDLLDRQIVDRDGIPVGKVDDVELGRTDEGRFYVAALLTGQQALGARFGGALGRWITNIAVRLDEHRLGPRRIGYDLVASIDSAVHLSIRRDLLPAPALETWLDTHLIGRIPGAGDAG</sequence>
<evidence type="ECO:0000313" key="2">
    <source>
        <dbReference type="Proteomes" id="UP000578819"/>
    </source>
</evidence>
<dbReference type="RefSeq" id="WP_184534446.1">
    <property type="nucleotide sequence ID" value="NZ_JACHJW010000001.1"/>
</dbReference>
<proteinExistence type="predicted"/>
<name>A0A7W7SP25_9ACTN</name>
<evidence type="ECO:0000313" key="1">
    <source>
        <dbReference type="EMBL" id="MBB4958343.1"/>
    </source>
</evidence>
<dbReference type="Proteomes" id="UP000578819">
    <property type="component" value="Unassembled WGS sequence"/>
</dbReference>
<gene>
    <name evidence="1" type="ORF">FHR38_002076</name>
</gene>
<comment type="caution">
    <text evidence="1">The sequence shown here is derived from an EMBL/GenBank/DDBJ whole genome shotgun (WGS) entry which is preliminary data.</text>
</comment>